<keyword evidence="1" id="KW-0732">Signal</keyword>
<sequence length="181" mass="19020">MNDLGGVGSLHRRRLSSIVLGVIALLGLGAEQSVSAAPHGEFSWPLQPRPAVERQFDKPAQDWLPGHRGVDLAGANGQAVLAAGDGIVVFAGTVAGKPVVSIDHPGGLRTTYEPVQAEVSVGMRVGRGMRIGALEAGHEGCVAAACLHWGARREASDHSRREYIDPLGLLHPTPLRLKPVT</sequence>
<evidence type="ECO:0000313" key="4">
    <source>
        <dbReference type="Proteomes" id="UP001432062"/>
    </source>
</evidence>
<dbReference type="RefSeq" id="WP_329412394.1">
    <property type="nucleotide sequence ID" value="NZ_CP109441.1"/>
</dbReference>
<organism evidence="3 4">
    <name type="scientific">Nocardia vinacea</name>
    <dbReference type="NCBI Taxonomy" id="96468"/>
    <lineage>
        <taxon>Bacteria</taxon>
        <taxon>Bacillati</taxon>
        <taxon>Actinomycetota</taxon>
        <taxon>Actinomycetes</taxon>
        <taxon>Mycobacteriales</taxon>
        <taxon>Nocardiaceae</taxon>
        <taxon>Nocardia</taxon>
    </lineage>
</organism>
<evidence type="ECO:0000259" key="2">
    <source>
        <dbReference type="Pfam" id="PF01551"/>
    </source>
</evidence>
<dbReference type="SUPFAM" id="SSF51261">
    <property type="entry name" value="Duplicated hybrid motif"/>
    <property type="match status" value="1"/>
</dbReference>
<proteinExistence type="predicted"/>
<dbReference type="PANTHER" id="PTHR21666:SF289">
    <property type="entry name" value="L-ALA--D-GLU ENDOPEPTIDASE"/>
    <property type="match status" value="1"/>
</dbReference>
<evidence type="ECO:0000256" key="1">
    <source>
        <dbReference type="ARBA" id="ARBA00022729"/>
    </source>
</evidence>
<dbReference type="EMBL" id="CP109441">
    <property type="protein sequence ID" value="WUV48078.1"/>
    <property type="molecule type" value="Genomic_DNA"/>
</dbReference>
<reference evidence="3" key="1">
    <citation type="submission" date="2022-10" db="EMBL/GenBank/DDBJ databases">
        <title>The complete genomes of actinobacterial strains from the NBC collection.</title>
        <authorList>
            <person name="Joergensen T.S."/>
            <person name="Alvarez Arevalo M."/>
            <person name="Sterndorff E.B."/>
            <person name="Faurdal D."/>
            <person name="Vuksanovic O."/>
            <person name="Mourched A.-S."/>
            <person name="Charusanti P."/>
            <person name="Shaw S."/>
            <person name="Blin K."/>
            <person name="Weber T."/>
        </authorList>
    </citation>
    <scope>NUCLEOTIDE SEQUENCE</scope>
    <source>
        <strain evidence="3">NBC_01482</strain>
    </source>
</reference>
<dbReference type="InterPro" id="IPR050570">
    <property type="entry name" value="Cell_wall_metabolism_enzyme"/>
</dbReference>
<feature type="domain" description="M23ase beta-sheet core" evidence="2">
    <location>
        <begin position="66"/>
        <end position="155"/>
    </location>
</feature>
<dbReference type="PANTHER" id="PTHR21666">
    <property type="entry name" value="PEPTIDASE-RELATED"/>
    <property type="match status" value="1"/>
</dbReference>
<name>A0ABZ1YYI9_9NOCA</name>
<protein>
    <submittedName>
        <fullName evidence="3">M23 family metallopeptidase</fullName>
    </submittedName>
</protein>
<gene>
    <name evidence="3" type="ORF">OG563_07700</name>
</gene>
<keyword evidence="4" id="KW-1185">Reference proteome</keyword>
<dbReference type="Proteomes" id="UP001432062">
    <property type="component" value="Chromosome"/>
</dbReference>
<dbReference type="InterPro" id="IPR011055">
    <property type="entry name" value="Dup_hybrid_motif"/>
</dbReference>
<dbReference type="CDD" id="cd12797">
    <property type="entry name" value="M23_peptidase"/>
    <property type="match status" value="1"/>
</dbReference>
<dbReference type="InterPro" id="IPR016047">
    <property type="entry name" value="M23ase_b-sheet_dom"/>
</dbReference>
<evidence type="ECO:0000313" key="3">
    <source>
        <dbReference type="EMBL" id="WUV48078.1"/>
    </source>
</evidence>
<dbReference type="Pfam" id="PF01551">
    <property type="entry name" value="Peptidase_M23"/>
    <property type="match status" value="1"/>
</dbReference>
<dbReference type="Gene3D" id="2.70.70.10">
    <property type="entry name" value="Glucose Permease (Domain IIA)"/>
    <property type="match status" value="1"/>
</dbReference>
<accession>A0ABZ1YYI9</accession>